<dbReference type="SUPFAM" id="SSF54928">
    <property type="entry name" value="RNA-binding domain, RBD"/>
    <property type="match status" value="1"/>
</dbReference>
<name>A0AAD6LX11_9ROSI</name>
<dbReference type="Proteomes" id="UP001164929">
    <property type="component" value="Chromosome 13"/>
</dbReference>
<evidence type="ECO:0000256" key="3">
    <source>
        <dbReference type="PROSITE-ProRule" id="PRU00708"/>
    </source>
</evidence>
<dbReference type="Pfam" id="PF01535">
    <property type="entry name" value="PPR"/>
    <property type="match status" value="4"/>
</dbReference>
<feature type="compositionally biased region" description="Low complexity" evidence="4">
    <location>
        <begin position="108"/>
        <end position="119"/>
    </location>
</feature>
<comment type="caution">
    <text evidence="6">The sequence shown here is derived from an EMBL/GenBank/DDBJ whole genome shotgun (WGS) entry which is preliminary data.</text>
</comment>
<feature type="domain" description="RRM" evidence="5">
    <location>
        <begin position="256"/>
        <end position="334"/>
    </location>
</feature>
<feature type="compositionally biased region" description="Pro residues" evidence="4">
    <location>
        <begin position="88"/>
        <end position="105"/>
    </location>
</feature>
<reference evidence="6" key="1">
    <citation type="journal article" date="2023" name="Mol. Ecol. Resour.">
        <title>Chromosome-level genome assembly of a triploid poplar Populus alba 'Berolinensis'.</title>
        <authorList>
            <person name="Chen S."/>
            <person name="Yu Y."/>
            <person name="Wang X."/>
            <person name="Wang S."/>
            <person name="Zhang T."/>
            <person name="Zhou Y."/>
            <person name="He R."/>
            <person name="Meng N."/>
            <person name="Wang Y."/>
            <person name="Liu W."/>
            <person name="Liu Z."/>
            <person name="Liu J."/>
            <person name="Guo Q."/>
            <person name="Huang H."/>
            <person name="Sederoff R.R."/>
            <person name="Wang G."/>
            <person name="Qu G."/>
            <person name="Chen S."/>
        </authorList>
    </citation>
    <scope>NUCLEOTIDE SEQUENCE</scope>
    <source>
        <strain evidence="6">SC-2020</strain>
    </source>
</reference>
<dbReference type="InterPro" id="IPR046848">
    <property type="entry name" value="E_motif"/>
</dbReference>
<evidence type="ECO:0000259" key="5">
    <source>
        <dbReference type="PROSITE" id="PS50102"/>
    </source>
</evidence>
<dbReference type="Pfam" id="PF13041">
    <property type="entry name" value="PPR_2"/>
    <property type="match status" value="1"/>
</dbReference>
<feature type="repeat" description="PPR" evidence="3">
    <location>
        <begin position="523"/>
        <end position="557"/>
    </location>
</feature>
<dbReference type="SMART" id="SM00360">
    <property type="entry name" value="RRM"/>
    <property type="match status" value="1"/>
</dbReference>
<sequence length="838" mass="93443">MKDASVTRDVIEGLNFGSLPASESIAPRLGVDYPFPPHLEYAYPPPDGNILTNIVNALIAVPRFYTQVLHLMNKMNIPAPFRMALPTPPLPLPPPSPPPPPPPPCLTENSSVAEQSSSESEMESSDEEVDGKAPFGASGAVKQRRKYIKRKAIVGPAVDKDVVHESVGLKPASLVPKEIPIIKKKNTVLQIKIAPKVTHNEYKDDSIMTESEDPGIEGSDQKHYATVEEIDSKRLAPEEILSLPKFKNYTVGNPTSVLYIKNLDKEVVADDFFYIFGSLFGSIDAAKSGLSVKLMQEGRMRGQAFVTFSSVELAHQALNLVNGYKSLNSLLSDTELSLSVTFWSIEGCGNGKLKEMFVKEKLNQTVVVNLSCPVLHQMGHSRLCSLFEMNPTKTHQPTLQVHSFLLSTGLLNHSILLFNTLLRLYSFGDQPHLAFLLYKQLQEVYFHSSSLPPPSFDSFTYFFLVNTSTNCSCPILGTQFHSRIFKVGFQYHVYVQTALLNMYLSSGVLGDAMILFDEMPKRNVVTWNVMITGLVKWGKLEFASSLFDEMPEKNVVSWTGIIDGYVRNNKYSEGLSLFRRMVVCEGIKPTEITILAILPAISNMGELKSCSLIHGYAEKRGFNAFDIRVANSIIDCYSKCGCIASALKYFEDISVERKNLVSWTSIISGFAMHGMWKEAVEYFERMEKAGLKPNRVTFLSVLNACSHGGLVDEGLRCFYKMVNEHGVLPDIKHYGCVVDMLGRTGRLDEAEKMALEIPSEIVNVVIWRTLLGACSFHGNVEMGERVTRKIMEMERGYGGDYVLMYNIFAGAGRYEDAERLRKLMNKRNAFKLPGNSLV</sequence>
<dbReference type="InterPro" id="IPR012677">
    <property type="entry name" value="Nucleotide-bd_a/b_plait_sf"/>
</dbReference>
<organism evidence="6 7">
    <name type="scientific">Populus alba x Populus x berolinensis</name>
    <dbReference type="NCBI Taxonomy" id="444605"/>
    <lineage>
        <taxon>Eukaryota</taxon>
        <taxon>Viridiplantae</taxon>
        <taxon>Streptophyta</taxon>
        <taxon>Embryophyta</taxon>
        <taxon>Tracheophyta</taxon>
        <taxon>Spermatophyta</taxon>
        <taxon>Magnoliopsida</taxon>
        <taxon>eudicotyledons</taxon>
        <taxon>Gunneridae</taxon>
        <taxon>Pentapetalae</taxon>
        <taxon>rosids</taxon>
        <taxon>fabids</taxon>
        <taxon>Malpighiales</taxon>
        <taxon>Salicaceae</taxon>
        <taxon>Saliceae</taxon>
        <taxon>Populus</taxon>
    </lineage>
</organism>
<keyword evidence="7" id="KW-1185">Reference proteome</keyword>
<evidence type="ECO:0000256" key="2">
    <source>
        <dbReference type="PROSITE-ProRule" id="PRU00176"/>
    </source>
</evidence>
<feature type="repeat" description="PPR" evidence="3">
    <location>
        <begin position="694"/>
        <end position="729"/>
    </location>
</feature>
<dbReference type="PANTHER" id="PTHR47926:SF460">
    <property type="entry name" value="OS01G0815900 PROTEIN"/>
    <property type="match status" value="1"/>
</dbReference>
<dbReference type="InterPro" id="IPR046960">
    <property type="entry name" value="PPR_At4g14850-like_plant"/>
</dbReference>
<proteinExistence type="predicted"/>
<dbReference type="FunFam" id="1.25.40.10:FF:000348">
    <property type="entry name" value="Pentatricopeptide repeat-containing protein chloroplastic"/>
    <property type="match status" value="1"/>
</dbReference>
<dbReference type="Pfam" id="PF00076">
    <property type="entry name" value="RRM_1"/>
    <property type="match status" value="1"/>
</dbReference>
<dbReference type="InterPro" id="IPR035979">
    <property type="entry name" value="RBD_domain_sf"/>
</dbReference>
<protein>
    <submittedName>
        <fullName evidence="6">Tetratricopeptide-like helical domain containing protein</fullName>
    </submittedName>
</protein>
<feature type="repeat" description="PPR" evidence="3">
    <location>
        <begin position="659"/>
        <end position="693"/>
    </location>
</feature>
<gene>
    <name evidence="6" type="ORF">NC653_030883</name>
</gene>
<dbReference type="FunFam" id="1.25.40.10:FF:001213">
    <property type="entry name" value="Pentatricopeptide repeat-containing protein, mitochondrial"/>
    <property type="match status" value="1"/>
</dbReference>
<dbReference type="NCBIfam" id="TIGR00756">
    <property type="entry name" value="PPR"/>
    <property type="match status" value="4"/>
</dbReference>
<evidence type="ECO:0000256" key="4">
    <source>
        <dbReference type="SAM" id="MobiDB-lite"/>
    </source>
</evidence>
<dbReference type="GO" id="GO:0003723">
    <property type="term" value="F:RNA binding"/>
    <property type="evidence" value="ECO:0007669"/>
    <property type="project" value="UniProtKB-UniRule"/>
</dbReference>
<dbReference type="InterPro" id="IPR002885">
    <property type="entry name" value="PPR_rpt"/>
</dbReference>
<dbReference type="PROSITE" id="PS50102">
    <property type="entry name" value="RRM"/>
    <property type="match status" value="1"/>
</dbReference>
<dbReference type="InterPro" id="IPR000504">
    <property type="entry name" value="RRM_dom"/>
</dbReference>
<dbReference type="GO" id="GO:0009451">
    <property type="term" value="P:RNA modification"/>
    <property type="evidence" value="ECO:0007669"/>
    <property type="project" value="InterPro"/>
</dbReference>
<evidence type="ECO:0000256" key="1">
    <source>
        <dbReference type="ARBA" id="ARBA00022737"/>
    </source>
</evidence>
<dbReference type="PANTHER" id="PTHR47926">
    <property type="entry name" value="PENTATRICOPEPTIDE REPEAT-CONTAINING PROTEIN"/>
    <property type="match status" value="1"/>
</dbReference>
<evidence type="ECO:0000313" key="7">
    <source>
        <dbReference type="Proteomes" id="UP001164929"/>
    </source>
</evidence>
<dbReference type="Gene3D" id="1.25.40.10">
    <property type="entry name" value="Tetratricopeptide repeat domain"/>
    <property type="match status" value="3"/>
</dbReference>
<dbReference type="PROSITE" id="PS51375">
    <property type="entry name" value="PPR"/>
    <property type="match status" value="3"/>
</dbReference>
<evidence type="ECO:0000313" key="6">
    <source>
        <dbReference type="EMBL" id="KAJ6974878.1"/>
    </source>
</evidence>
<dbReference type="Gene3D" id="3.30.70.330">
    <property type="match status" value="1"/>
</dbReference>
<dbReference type="InterPro" id="IPR011990">
    <property type="entry name" value="TPR-like_helical_dom_sf"/>
</dbReference>
<keyword evidence="1" id="KW-0677">Repeat</keyword>
<keyword evidence="2" id="KW-0694">RNA-binding</keyword>
<dbReference type="AlphaFoldDB" id="A0AAD6LX11"/>
<dbReference type="Pfam" id="PF20431">
    <property type="entry name" value="E_motif"/>
    <property type="match status" value="1"/>
</dbReference>
<feature type="region of interest" description="Disordered" evidence="4">
    <location>
        <begin position="88"/>
        <end position="137"/>
    </location>
</feature>
<dbReference type="EMBL" id="JAQIZT010000013">
    <property type="protein sequence ID" value="KAJ6974878.1"/>
    <property type="molecule type" value="Genomic_DNA"/>
</dbReference>
<accession>A0AAD6LX11</accession>
<feature type="compositionally biased region" description="Acidic residues" evidence="4">
    <location>
        <begin position="120"/>
        <end position="129"/>
    </location>
</feature>